<feature type="signal peptide" evidence="2">
    <location>
        <begin position="1"/>
        <end position="22"/>
    </location>
</feature>
<protein>
    <submittedName>
        <fullName evidence="4">Uncharacterized protein LOC115626201</fullName>
    </submittedName>
</protein>
<organism evidence="3 4">
    <name type="scientific">Drosophila lebanonensis</name>
    <name type="common">Fruit fly</name>
    <name type="synonym">Scaptodrosophila lebanonensis</name>
    <dbReference type="NCBI Taxonomy" id="7225"/>
    <lineage>
        <taxon>Eukaryota</taxon>
        <taxon>Metazoa</taxon>
        <taxon>Ecdysozoa</taxon>
        <taxon>Arthropoda</taxon>
        <taxon>Hexapoda</taxon>
        <taxon>Insecta</taxon>
        <taxon>Pterygota</taxon>
        <taxon>Neoptera</taxon>
        <taxon>Endopterygota</taxon>
        <taxon>Diptera</taxon>
        <taxon>Brachycera</taxon>
        <taxon>Muscomorpha</taxon>
        <taxon>Ephydroidea</taxon>
        <taxon>Drosophilidae</taxon>
        <taxon>Scaptodrosophila</taxon>
    </lineage>
</organism>
<evidence type="ECO:0000256" key="2">
    <source>
        <dbReference type="SAM" id="SignalP"/>
    </source>
</evidence>
<name>A0A6J2TMT7_DROLE</name>
<evidence type="ECO:0000256" key="1">
    <source>
        <dbReference type="SAM" id="MobiDB-lite"/>
    </source>
</evidence>
<dbReference type="Proteomes" id="UP000504634">
    <property type="component" value="Unplaced"/>
</dbReference>
<proteinExistence type="predicted"/>
<feature type="chain" id="PRO_5026776164" evidence="2">
    <location>
        <begin position="23"/>
        <end position="130"/>
    </location>
</feature>
<keyword evidence="2" id="KW-0732">Signal</keyword>
<evidence type="ECO:0000313" key="4">
    <source>
        <dbReference type="RefSeq" id="XP_030377344.1"/>
    </source>
</evidence>
<reference evidence="4" key="1">
    <citation type="submission" date="2025-08" db="UniProtKB">
        <authorList>
            <consortium name="RefSeq"/>
        </authorList>
    </citation>
    <scope>IDENTIFICATION</scope>
    <source>
        <strain evidence="4">11010-0011.00</strain>
        <tissue evidence="4">Whole body</tissue>
    </source>
</reference>
<evidence type="ECO:0000313" key="3">
    <source>
        <dbReference type="Proteomes" id="UP000504634"/>
    </source>
</evidence>
<dbReference type="GeneID" id="115626201"/>
<dbReference type="RefSeq" id="XP_030377344.1">
    <property type="nucleotide sequence ID" value="XM_030521484.1"/>
</dbReference>
<feature type="region of interest" description="Disordered" evidence="1">
    <location>
        <begin position="100"/>
        <end position="130"/>
    </location>
</feature>
<dbReference type="AlphaFoldDB" id="A0A6J2TMT7"/>
<accession>A0A6J2TMT7</accession>
<sequence length="130" mass="14804">MCQLKLIVHIELSLLFASTIVARPNIYYASQRRIPIHIANFETAAYNITNLIRTAVFLRDDVMEGKGIRRLHLLPGPVQPLMGLITEFIGKSPLHQIYEKDENDEDENSSIKPKEESFPNKVLTISNSGW</sequence>
<gene>
    <name evidence="4" type="primary">LOC115626201</name>
</gene>
<keyword evidence="3" id="KW-1185">Reference proteome</keyword>